<organism evidence="1 2">
    <name type="scientific">Acorus gramineus</name>
    <name type="common">Dwarf sweet flag</name>
    <dbReference type="NCBI Taxonomy" id="55184"/>
    <lineage>
        <taxon>Eukaryota</taxon>
        <taxon>Viridiplantae</taxon>
        <taxon>Streptophyta</taxon>
        <taxon>Embryophyta</taxon>
        <taxon>Tracheophyta</taxon>
        <taxon>Spermatophyta</taxon>
        <taxon>Magnoliopsida</taxon>
        <taxon>Liliopsida</taxon>
        <taxon>Acoraceae</taxon>
        <taxon>Acorus</taxon>
    </lineage>
</organism>
<keyword evidence="2" id="KW-1185">Reference proteome</keyword>
<name>A0AAV9AS60_ACOGR</name>
<protein>
    <submittedName>
        <fullName evidence="1">Uncharacterized protein</fullName>
    </submittedName>
</protein>
<sequence length="108" mass="11786">MQIRGCLLIAQIQDWVVLESGSTGNLILFNPQTGQQIQLPYLNEFPRRISGAVFIGNDSPNEIDCVLFLVGGCQSIRPLVGEYEAHPLPFDVLSLTHTGGGVYVLLSD</sequence>
<dbReference type="Proteomes" id="UP001179952">
    <property type="component" value="Unassembled WGS sequence"/>
</dbReference>
<evidence type="ECO:0000313" key="2">
    <source>
        <dbReference type="Proteomes" id="UP001179952"/>
    </source>
</evidence>
<reference evidence="1" key="2">
    <citation type="submission" date="2023-06" db="EMBL/GenBank/DDBJ databases">
        <authorList>
            <person name="Ma L."/>
            <person name="Liu K.-W."/>
            <person name="Li Z."/>
            <person name="Hsiao Y.-Y."/>
            <person name="Qi Y."/>
            <person name="Fu T."/>
            <person name="Tang G."/>
            <person name="Zhang D."/>
            <person name="Sun W.-H."/>
            <person name="Liu D.-K."/>
            <person name="Li Y."/>
            <person name="Chen G.-Z."/>
            <person name="Liu X.-D."/>
            <person name="Liao X.-Y."/>
            <person name="Jiang Y.-T."/>
            <person name="Yu X."/>
            <person name="Hao Y."/>
            <person name="Huang J."/>
            <person name="Zhao X.-W."/>
            <person name="Ke S."/>
            <person name="Chen Y.-Y."/>
            <person name="Wu W.-L."/>
            <person name="Hsu J.-L."/>
            <person name="Lin Y.-F."/>
            <person name="Huang M.-D."/>
            <person name="Li C.-Y."/>
            <person name="Huang L."/>
            <person name="Wang Z.-W."/>
            <person name="Zhao X."/>
            <person name="Zhong W.-Y."/>
            <person name="Peng D.-H."/>
            <person name="Ahmad S."/>
            <person name="Lan S."/>
            <person name="Zhang J.-S."/>
            <person name="Tsai W.-C."/>
            <person name="Van De Peer Y."/>
            <person name="Liu Z.-J."/>
        </authorList>
    </citation>
    <scope>NUCLEOTIDE SEQUENCE</scope>
    <source>
        <strain evidence="1">SCP</strain>
        <tissue evidence="1">Leaves</tissue>
    </source>
</reference>
<proteinExistence type="predicted"/>
<accession>A0AAV9AS60</accession>
<evidence type="ECO:0000313" key="1">
    <source>
        <dbReference type="EMBL" id="KAK1266927.1"/>
    </source>
</evidence>
<dbReference type="EMBL" id="JAUJYN010000007">
    <property type="protein sequence ID" value="KAK1266927.1"/>
    <property type="molecule type" value="Genomic_DNA"/>
</dbReference>
<comment type="caution">
    <text evidence="1">The sequence shown here is derived from an EMBL/GenBank/DDBJ whole genome shotgun (WGS) entry which is preliminary data.</text>
</comment>
<dbReference type="AlphaFoldDB" id="A0AAV9AS60"/>
<gene>
    <name evidence="1" type="ORF">QJS04_geneDACA000229</name>
</gene>
<reference evidence="1" key="1">
    <citation type="journal article" date="2023" name="Nat. Commun.">
        <title>Diploid and tetraploid genomes of Acorus and the evolution of monocots.</title>
        <authorList>
            <person name="Ma L."/>
            <person name="Liu K.W."/>
            <person name="Li Z."/>
            <person name="Hsiao Y.Y."/>
            <person name="Qi Y."/>
            <person name="Fu T."/>
            <person name="Tang G.D."/>
            <person name="Zhang D."/>
            <person name="Sun W.H."/>
            <person name="Liu D.K."/>
            <person name="Li Y."/>
            <person name="Chen G.Z."/>
            <person name="Liu X.D."/>
            <person name="Liao X.Y."/>
            <person name="Jiang Y.T."/>
            <person name="Yu X."/>
            <person name="Hao Y."/>
            <person name="Huang J."/>
            <person name="Zhao X.W."/>
            <person name="Ke S."/>
            <person name="Chen Y.Y."/>
            <person name="Wu W.L."/>
            <person name="Hsu J.L."/>
            <person name="Lin Y.F."/>
            <person name="Huang M.D."/>
            <person name="Li C.Y."/>
            <person name="Huang L."/>
            <person name="Wang Z.W."/>
            <person name="Zhao X."/>
            <person name="Zhong W.Y."/>
            <person name="Peng D.H."/>
            <person name="Ahmad S."/>
            <person name="Lan S."/>
            <person name="Zhang J.S."/>
            <person name="Tsai W.C."/>
            <person name="Van de Peer Y."/>
            <person name="Liu Z.J."/>
        </authorList>
    </citation>
    <scope>NUCLEOTIDE SEQUENCE</scope>
    <source>
        <strain evidence="1">SCP</strain>
    </source>
</reference>